<dbReference type="Proteomes" id="UP001341840">
    <property type="component" value="Unassembled WGS sequence"/>
</dbReference>
<sequence length="80" mass="8849">MTHGIRGGETKSTAQSARKKVTSMELLVTRTSASVGEIQLRSLRWNRAGEKNILVYEVSKVVVEKVAGKLEKGAVEHERK</sequence>
<evidence type="ECO:0000256" key="1">
    <source>
        <dbReference type="SAM" id="MobiDB-lite"/>
    </source>
</evidence>
<accession>A0ABU6SDL7</accession>
<evidence type="ECO:0000313" key="2">
    <source>
        <dbReference type="EMBL" id="MED6134497.1"/>
    </source>
</evidence>
<gene>
    <name evidence="2" type="ORF">PIB30_037547</name>
</gene>
<proteinExistence type="predicted"/>
<organism evidence="2 3">
    <name type="scientific">Stylosanthes scabra</name>
    <dbReference type="NCBI Taxonomy" id="79078"/>
    <lineage>
        <taxon>Eukaryota</taxon>
        <taxon>Viridiplantae</taxon>
        <taxon>Streptophyta</taxon>
        <taxon>Embryophyta</taxon>
        <taxon>Tracheophyta</taxon>
        <taxon>Spermatophyta</taxon>
        <taxon>Magnoliopsida</taxon>
        <taxon>eudicotyledons</taxon>
        <taxon>Gunneridae</taxon>
        <taxon>Pentapetalae</taxon>
        <taxon>rosids</taxon>
        <taxon>fabids</taxon>
        <taxon>Fabales</taxon>
        <taxon>Fabaceae</taxon>
        <taxon>Papilionoideae</taxon>
        <taxon>50 kb inversion clade</taxon>
        <taxon>dalbergioids sensu lato</taxon>
        <taxon>Dalbergieae</taxon>
        <taxon>Pterocarpus clade</taxon>
        <taxon>Stylosanthes</taxon>
    </lineage>
</organism>
<feature type="region of interest" description="Disordered" evidence="1">
    <location>
        <begin position="1"/>
        <end position="21"/>
    </location>
</feature>
<evidence type="ECO:0000313" key="3">
    <source>
        <dbReference type="Proteomes" id="UP001341840"/>
    </source>
</evidence>
<keyword evidence="3" id="KW-1185">Reference proteome</keyword>
<dbReference type="EMBL" id="JASCZI010060604">
    <property type="protein sequence ID" value="MED6134497.1"/>
    <property type="molecule type" value="Genomic_DNA"/>
</dbReference>
<reference evidence="2 3" key="1">
    <citation type="journal article" date="2023" name="Plants (Basel)">
        <title>Bridging the Gap: Combining Genomics and Transcriptomics Approaches to Understand Stylosanthes scabra, an Orphan Legume from the Brazilian Caatinga.</title>
        <authorList>
            <person name="Ferreira-Neto J.R.C."/>
            <person name="da Silva M.D."/>
            <person name="Binneck E."/>
            <person name="de Melo N.F."/>
            <person name="da Silva R.H."/>
            <person name="de Melo A.L.T.M."/>
            <person name="Pandolfi V."/>
            <person name="Bustamante F.O."/>
            <person name="Brasileiro-Vidal A.C."/>
            <person name="Benko-Iseppon A.M."/>
        </authorList>
    </citation>
    <scope>NUCLEOTIDE SEQUENCE [LARGE SCALE GENOMIC DNA]</scope>
    <source>
        <tissue evidence="2">Leaves</tissue>
    </source>
</reference>
<protein>
    <submittedName>
        <fullName evidence="2">Uncharacterized protein</fullName>
    </submittedName>
</protein>
<name>A0ABU6SDL7_9FABA</name>
<comment type="caution">
    <text evidence="2">The sequence shown here is derived from an EMBL/GenBank/DDBJ whole genome shotgun (WGS) entry which is preliminary data.</text>
</comment>